<evidence type="ECO:0000313" key="1">
    <source>
        <dbReference type="EMBL" id="MBB5091891.1"/>
    </source>
</evidence>
<reference evidence="1 2" key="1">
    <citation type="submission" date="2020-08" db="EMBL/GenBank/DDBJ databases">
        <title>Genomic Encyclopedia of Type Strains, Phase IV (KMG-IV): sequencing the most valuable type-strain genomes for metagenomic binning, comparative biology and taxonomic classification.</title>
        <authorList>
            <person name="Goeker M."/>
        </authorList>
    </citation>
    <scope>NUCLEOTIDE SEQUENCE [LARGE SCALE GENOMIC DNA]</scope>
    <source>
        <strain evidence="1 2">DSM 25620</strain>
    </source>
</reference>
<accession>A0A7W8EQG8</accession>
<dbReference type="EMBL" id="JACHIL010000004">
    <property type="protein sequence ID" value="MBB5091891.1"/>
    <property type="molecule type" value="Genomic_DNA"/>
</dbReference>
<dbReference type="Proteomes" id="UP000531231">
    <property type="component" value="Unassembled WGS sequence"/>
</dbReference>
<name>A0A7W8EQG8_9HYPH</name>
<organism evidence="1 2">
    <name type="scientific">Pseudochrobactrum saccharolyticum</name>
    <dbReference type="NCBI Taxonomy" id="354352"/>
    <lineage>
        <taxon>Bacteria</taxon>
        <taxon>Pseudomonadati</taxon>
        <taxon>Pseudomonadota</taxon>
        <taxon>Alphaproteobacteria</taxon>
        <taxon>Hyphomicrobiales</taxon>
        <taxon>Brucellaceae</taxon>
        <taxon>Pseudochrobactrum</taxon>
    </lineage>
</organism>
<protein>
    <submittedName>
        <fullName evidence="1">Uncharacterized protein</fullName>
    </submittedName>
</protein>
<comment type="caution">
    <text evidence="1">The sequence shown here is derived from an EMBL/GenBank/DDBJ whole genome shotgun (WGS) entry which is preliminary data.</text>
</comment>
<proteinExistence type="predicted"/>
<gene>
    <name evidence="1" type="ORF">HNQ68_002436</name>
</gene>
<dbReference type="AlphaFoldDB" id="A0A7W8EQG8"/>
<keyword evidence="2" id="KW-1185">Reference proteome</keyword>
<dbReference type="RefSeq" id="WP_151159895.1">
    <property type="nucleotide sequence ID" value="NZ_JACHIL010000004.1"/>
</dbReference>
<evidence type="ECO:0000313" key="2">
    <source>
        <dbReference type="Proteomes" id="UP000531231"/>
    </source>
</evidence>
<sequence>MGAFAGWLHHPAHTLTHHENNFLSHKGRLNSCFFHVNGKKRNLVIFFAGSGRKAPLDTKPASLMNLTDKQDPQAIEKY</sequence>